<gene>
    <name evidence="7" type="ORF">GCM10009849_34070</name>
</gene>
<keyword evidence="8" id="KW-1185">Reference proteome</keyword>
<dbReference type="SUPFAM" id="SSF51905">
    <property type="entry name" value="FAD/NAD(P)-binding domain"/>
    <property type="match status" value="1"/>
</dbReference>
<dbReference type="PANTHER" id="PTHR42913:SF3">
    <property type="entry name" value="64 KDA MITOCHONDRIAL NADH DEHYDROGENASE (EUROFUNG)"/>
    <property type="match status" value="1"/>
</dbReference>
<reference evidence="8" key="1">
    <citation type="journal article" date="2019" name="Int. J. Syst. Evol. Microbiol.">
        <title>The Global Catalogue of Microorganisms (GCM) 10K type strain sequencing project: providing services to taxonomists for standard genome sequencing and annotation.</title>
        <authorList>
            <consortium name="The Broad Institute Genomics Platform"/>
            <consortium name="The Broad Institute Genome Sequencing Center for Infectious Disease"/>
            <person name="Wu L."/>
            <person name="Ma J."/>
        </authorList>
    </citation>
    <scope>NUCLEOTIDE SEQUENCE [LARGE SCALE GENOMIC DNA]</scope>
    <source>
        <strain evidence="8">JCM 16034</strain>
    </source>
</reference>
<evidence type="ECO:0000259" key="6">
    <source>
        <dbReference type="Pfam" id="PF07992"/>
    </source>
</evidence>
<dbReference type="Gene3D" id="3.50.50.100">
    <property type="match status" value="1"/>
</dbReference>
<dbReference type="InterPro" id="IPR036188">
    <property type="entry name" value="FAD/NAD-bd_sf"/>
</dbReference>
<dbReference type="PRINTS" id="PR00368">
    <property type="entry name" value="FADPNR"/>
</dbReference>
<organism evidence="7 8">
    <name type="scientific">Sinomonas flava</name>
    <dbReference type="NCBI Taxonomy" id="496857"/>
    <lineage>
        <taxon>Bacteria</taxon>
        <taxon>Bacillati</taxon>
        <taxon>Actinomycetota</taxon>
        <taxon>Actinomycetes</taxon>
        <taxon>Micrococcales</taxon>
        <taxon>Micrococcaceae</taxon>
        <taxon>Sinomonas</taxon>
    </lineage>
</organism>
<evidence type="ECO:0000256" key="3">
    <source>
        <dbReference type="ARBA" id="ARBA00022630"/>
    </source>
</evidence>
<evidence type="ECO:0000256" key="4">
    <source>
        <dbReference type="ARBA" id="ARBA00022827"/>
    </source>
</evidence>
<dbReference type="RefSeq" id="WP_344301018.1">
    <property type="nucleotide sequence ID" value="NZ_BAAAQW010000013.1"/>
</dbReference>
<dbReference type="Proteomes" id="UP001500432">
    <property type="component" value="Unassembled WGS sequence"/>
</dbReference>
<proteinExistence type="inferred from homology"/>
<comment type="similarity">
    <text evidence="2">Belongs to the NADH dehydrogenase family.</text>
</comment>
<dbReference type="EMBL" id="BAAAQW010000013">
    <property type="protein sequence ID" value="GAA2203088.1"/>
    <property type="molecule type" value="Genomic_DNA"/>
</dbReference>
<dbReference type="PRINTS" id="PR00469">
    <property type="entry name" value="PNDRDTASEII"/>
</dbReference>
<evidence type="ECO:0000256" key="2">
    <source>
        <dbReference type="ARBA" id="ARBA00005272"/>
    </source>
</evidence>
<keyword evidence="4" id="KW-0274">FAD</keyword>
<evidence type="ECO:0000313" key="7">
    <source>
        <dbReference type="EMBL" id="GAA2203088.1"/>
    </source>
</evidence>
<sequence>MAENSSTADTRTTQTRVVVIGGGYAGTMAANRLTQRRDVDVTLINPRPQFVERIRLHQLVAGTHGAVHDLGDVLAPRVRLVVGTATRIDLPRRTVALGTGARIAYDYLVYAVGSAGARPDVPGAAEFAHPLATLEDAQRLRAALDAAPAGAAVALVGGGPTGIETAAELAEGGRPVALVCGSVLGPYLHPEARLALAGRLSRLGVTVFDGPGARAAEVRPGVVRLEDGREVPSTVTIWTAGFAVPDLAAESGLATADGGRLLTDETLASVDDPRIIAAGDAASPSGLPYRMSCQAAIPLGSLAADAVLARVAGTTPKAVSPGFVGQCLSVGRRTGLVQAASTDDRARKAFLAGRTAAAIKEGVCRSTYRGLLFEAKRPGTVNWALLTDGRRRHLLEAARREGLAPVRPA</sequence>
<dbReference type="PANTHER" id="PTHR42913">
    <property type="entry name" value="APOPTOSIS-INDUCING FACTOR 1"/>
    <property type="match status" value="1"/>
</dbReference>
<evidence type="ECO:0000313" key="8">
    <source>
        <dbReference type="Proteomes" id="UP001500432"/>
    </source>
</evidence>
<keyword evidence="3" id="KW-0285">Flavoprotein</keyword>
<comment type="caution">
    <text evidence="7">The sequence shown here is derived from an EMBL/GenBank/DDBJ whole genome shotgun (WGS) entry which is preliminary data.</text>
</comment>
<dbReference type="InterPro" id="IPR023753">
    <property type="entry name" value="FAD/NAD-binding_dom"/>
</dbReference>
<dbReference type="InterPro" id="IPR051169">
    <property type="entry name" value="NADH-Q_oxidoreductase"/>
</dbReference>
<name>A0ABP5NYB2_9MICC</name>
<comment type="cofactor">
    <cofactor evidence="1">
        <name>FAD</name>
        <dbReference type="ChEBI" id="CHEBI:57692"/>
    </cofactor>
</comment>
<evidence type="ECO:0000256" key="5">
    <source>
        <dbReference type="ARBA" id="ARBA00023002"/>
    </source>
</evidence>
<keyword evidence="5" id="KW-0560">Oxidoreductase</keyword>
<evidence type="ECO:0000256" key="1">
    <source>
        <dbReference type="ARBA" id="ARBA00001974"/>
    </source>
</evidence>
<dbReference type="Pfam" id="PF07992">
    <property type="entry name" value="Pyr_redox_2"/>
    <property type="match status" value="1"/>
</dbReference>
<feature type="domain" description="FAD/NAD(P)-binding" evidence="6">
    <location>
        <begin position="16"/>
        <end position="295"/>
    </location>
</feature>
<protein>
    <submittedName>
        <fullName evidence="7">FAD-dependent oxidoreductase</fullName>
    </submittedName>
</protein>
<accession>A0ABP5NYB2</accession>